<dbReference type="Pfam" id="PF03692">
    <property type="entry name" value="CxxCxxCC"/>
    <property type="match status" value="1"/>
</dbReference>
<dbReference type="RefSeq" id="WP_136867709.1">
    <property type="nucleotide sequence ID" value="NZ_CP046415.1"/>
</dbReference>
<evidence type="ECO:0000313" key="2">
    <source>
        <dbReference type="EMBL" id="QGT78773.1"/>
    </source>
</evidence>
<dbReference type="EMBL" id="CP046415">
    <property type="protein sequence ID" value="QGT78773.1"/>
    <property type="molecule type" value="Genomic_DNA"/>
</dbReference>
<proteinExistence type="inferred from homology"/>
<accession>A0A6I6D472</accession>
<keyword evidence="3" id="KW-1185">Reference proteome</keyword>
<dbReference type="PANTHER" id="PTHR37421">
    <property type="entry name" value="UPF0260 PROTEIN YCGN"/>
    <property type="match status" value="1"/>
</dbReference>
<dbReference type="KEGG" id="ghl:GM160_07590"/>
<comment type="similarity">
    <text evidence="1">Belongs to the UPF0260 family.</text>
</comment>
<reference evidence="2 3" key="1">
    <citation type="submission" date="2019-11" db="EMBL/GenBank/DDBJ databases">
        <authorList>
            <person name="Zhang J."/>
            <person name="Sun C."/>
        </authorList>
    </citation>
    <scope>NUCLEOTIDE SEQUENCE [LARGE SCALE GENOMIC DNA]</scope>
    <source>
        <strain evidence="3">sp2</strain>
    </source>
</reference>
<dbReference type="InterPro" id="IPR008228">
    <property type="entry name" value="UCP006173"/>
</dbReference>
<gene>
    <name evidence="2" type="ORF">GM160_07590</name>
</gene>
<dbReference type="NCBIfam" id="NF003501">
    <property type="entry name" value="PRK05170.1-5"/>
    <property type="match status" value="1"/>
</dbReference>
<dbReference type="HAMAP" id="MF_00676">
    <property type="entry name" value="UPF0260"/>
    <property type="match status" value="1"/>
</dbReference>
<protein>
    <recommendedName>
        <fullName evidence="1">UPF0260 protein GM160_07590</fullName>
    </recommendedName>
</protein>
<dbReference type="PANTHER" id="PTHR37421:SF1">
    <property type="entry name" value="UPF0260 PROTEIN YCGN"/>
    <property type="match status" value="1"/>
</dbReference>
<dbReference type="Proteomes" id="UP000427716">
    <property type="component" value="Chromosome"/>
</dbReference>
<evidence type="ECO:0000256" key="1">
    <source>
        <dbReference type="HAMAP-Rule" id="MF_00676"/>
    </source>
</evidence>
<dbReference type="InterPro" id="IPR005358">
    <property type="entry name" value="Puta_zinc/iron-chelating_dom"/>
</dbReference>
<evidence type="ECO:0000313" key="3">
    <source>
        <dbReference type="Proteomes" id="UP000427716"/>
    </source>
</evidence>
<sequence>MSDQLPFWREKRLTEMTPSEWESLCDGCAKCCLEKVEDEGGDVYYTDVACHLLDAGTCQCTDYLNRQTRVPGCVWLRPEDVEEFDWLPPTCAYRRIAEGRDLPPWHPLLTGDPASTMKSGYSVAGRAVIAENADRDSIDWEVHVVDWPLEESD</sequence>
<dbReference type="NCBIfam" id="NF003507">
    <property type="entry name" value="PRK05170.2-5"/>
    <property type="match status" value="1"/>
</dbReference>
<dbReference type="AlphaFoldDB" id="A0A6I6D472"/>
<dbReference type="PIRSF" id="PIRSF006173">
    <property type="entry name" value="UCP006173"/>
    <property type="match status" value="1"/>
</dbReference>
<name>A0A6I6D472_9GAMM</name>
<organism evidence="2 3">
    <name type="scientific">Guyparkeria halophila</name>
    <dbReference type="NCBI Taxonomy" id="47960"/>
    <lineage>
        <taxon>Bacteria</taxon>
        <taxon>Pseudomonadati</taxon>
        <taxon>Pseudomonadota</taxon>
        <taxon>Gammaproteobacteria</taxon>
        <taxon>Chromatiales</taxon>
        <taxon>Thioalkalibacteraceae</taxon>
        <taxon>Guyparkeria</taxon>
    </lineage>
</organism>